<feature type="region of interest" description="Disordered" evidence="1">
    <location>
        <begin position="501"/>
        <end position="542"/>
    </location>
</feature>
<reference evidence="3" key="1">
    <citation type="journal article" date="2019" name="Int. J. Syst. Evol. Microbiol.">
        <title>The Global Catalogue of Microorganisms (GCM) 10K type strain sequencing project: providing services to taxonomists for standard genome sequencing and annotation.</title>
        <authorList>
            <consortium name="The Broad Institute Genomics Platform"/>
            <consortium name="The Broad Institute Genome Sequencing Center for Infectious Disease"/>
            <person name="Wu L."/>
            <person name="Ma J."/>
        </authorList>
    </citation>
    <scope>NUCLEOTIDE SEQUENCE [LARGE SCALE GENOMIC DNA]</scope>
    <source>
        <strain evidence="3">KCTC 42087</strain>
    </source>
</reference>
<evidence type="ECO:0000313" key="2">
    <source>
        <dbReference type="EMBL" id="MFC5750166.1"/>
    </source>
</evidence>
<feature type="region of interest" description="Disordered" evidence="1">
    <location>
        <begin position="1"/>
        <end position="28"/>
    </location>
</feature>
<evidence type="ECO:0008006" key="4">
    <source>
        <dbReference type="Google" id="ProtNLM"/>
    </source>
</evidence>
<name>A0ABW1A401_9ACTN</name>
<organism evidence="2 3">
    <name type="scientific">Actinomadura rugatobispora</name>
    <dbReference type="NCBI Taxonomy" id="1994"/>
    <lineage>
        <taxon>Bacteria</taxon>
        <taxon>Bacillati</taxon>
        <taxon>Actinomycetota</taxon>
        <taxon>Actinomycetes</taxon>
        <taxon>Streptosporangiales</taxon>
        <taxon>Thermomonosporaceae</taxon>
        <taxon>Actinomadura</taxon>
    </lineage>
</organism>
<evidence type="ECO:0000313" key="3">
    <source>
        <dbReference type="Proteomes" id="UP001596074"/>
    </source>
</evidence>
<dbReference type="RefSeq" id="WP_378285901.1">
    <property type="nucleotide sequence ID" value="NZ_JBHSON010000050.1"/>
</dbReference>
<protein>
    <recommendedName>
        <fullName evidence="4">HEAT repeat domain-containing protein</fullName>
    </recommendedName>
</protein>
<dbReference type="EMBL" id="JBHSON010000050">
    <property type="protein sequence ID" value="MFC5750166.1"/>
    <property type="molecule type" value="Genomic_DNA"/>
</dbReference>
<gene>
    <name evidence="2" type="ORF">ACFPZN_31450</name>
</gene>
<dbReference type="Proteomes" id="UP001596074">
    <property type="component" value="Unassembled WGS sequence"/>
</dbReference>
<evidence type="ECO:0000256" key="1">
    <source>
        <dbReference type="SAM" id="MobiDB-lite"/>
    </source>
</evidence>
<proteinExistence type="predicted"/>
<feature type="compositionally biased region" description="Polar residues" evidence="1">
    <location>
        <begin position="517"/>
        <end position="531"/>
    </location>
</feature>
<feature type="compositionally biased region" description="Low complexity" evidence="1">
    <location>
        <begin position="16"/>
        <end position="27"/>
    </location>
</feature>
<keyword evidence="3" id="KW-1185">Reference proteome</keyword>
<comment type="caution">
    <text evidence="2">The sequence shown here is derived from an EMBL/GenBank/DDBJ whole genome shotgun (WGS) entry which is preliminary data.</text>
</comment>
<sequence>MFFATAEPTLCQQDLSTSEGTSSSGGTDRVELRARAIGMAIGVKATHYGTMLFRRRRTPERSQDVLAAALYGRNSRARERIDRWWAAGGADRDGVWRGAWFLLSAASFRFGNHERPERVVPVLEFLLEADPTSPYRPRVRLTACLPPTAARPPVGVYRGDPEVGRLVEAALGFPDPTLRQRLADLLSVTDQPGLLDALETAFRPRARLGPTYLGAAPPGHETRCNLWRSGEPNAFLKIVCANPNLPRPPAQTGDIDLMLLALLKDRPDLLPAFEQGALAVRLLEYLGTWLPEQVHDRCRRALRDLSAREDVTVVCDQAMLGDAEAIAAARDAGHRPADPAWTPVFLLLTRQFAAYREADPDERVLQLMCSSDGSTIGEDAILDRILGILDTDLPDDVAAAVRRSLRDLGPLDGPSVEDLRRRWLRRTILARAIKREPEAVAAVVDAGYLPEDDDQDLLPLLFLTEQFERYDREDPNGTGLRAVLAEKRYRYEHRHFRTVAERAGRPDPWPPKEPSPSGNRMSTRHATTWPSSFGGDGFGGHF</sequence>
<accession>A0ABW1A401</accession>